<gene>
    <name evidence="4" type="ORF">Taro_026912</name>
</gene>
<dbReference type="AlphaFoldDB" id="A0A843VKZ0"/>
<organism evidence="4 5">
    <name type="scientific">Colocasia esculenta</name>
    <name type="common">Wild taro</name>
    <name type="synonym">Arum esculentum</name>
    <dbReference type="NCBI Taxonomy" id="4460"/>
    <lineage>
        <taxon>Eukaryota</taxon>
        <taxon>Viridiplantae</taxon>
        <taxon>Streptophyta</taxon>
        <taxon>Embryophyta</taxon>
        <taxon>Tracheophyta</taxon>
        <taxon>Spermatophyta</taxon>
        <taxon>Magnoliopsida</taxon>
        <taxon>Liliopsida</taxon>
        <taxon>Araceae</taxon>
        <taxon>Aroideae</taxon>
        <taxon>Colocasieae</taxon>
        <taxon>Colocasia</taxon>
    </lineage>
</organism>
<feature type="signal peptide" evidence="3">
    <location>
        <begin position="1"/>
        <end position="32"/>
    </location>
</feature>
<dbReference type="Gene3D" id="2.10.69.10">
    <property type="entry name" value="Cysteine Protease (Bromelain) Inhibitor, subunit H"/>
    <property type="match status" value="1"/>
</dbReference>
<sequence length="117" mass="12714">MCLQSAPRSRALLLTAVLLLAAFLAAPITASARDTYAGLPIRGDKADAGPCCRRCSCYAADPNSCRCRDRREVGCFAGCNRCMCARTWWRQECICYDAADSCAKLNPCIKPLVATDQ</sequence>
<dbReference type="InterPro" id="IPR035995">
    <property type="entry name" value="Bowman-Birk_prot_inh"/>
</dbReference>
<accession>A0A843VKZ0</accession>
<reference evidence="4" key="1">
    <citation type="submission" date="2017-07" db="EMBL/GenBank/DDBJ databases">
        <title>Taro Niue Genome Assembly and Annotation.</title>
        <authorList>
            <person name="Atibalentja N."/>
            <person name="Keating K."/>
            <person name="Fields C.J."/>
        </authorList>
    </citation>
    <scope>NUCLEOTIDE SEQUENCE</scope>
    <source>
        <strain evidence="4">Niue_2</strain>
        <tissue evidence="4">Leaf</tissue>
    </source>
</reference>
<dbReference type="SUPFAM" id="SSF57247">
    <property type="entry name" value="Bowman-Birk inhibitor, BBI"/>
    <property type="match status" value="1"/>
</dbReference>
<dbReference type="GO" id="GO:0005576">
    <property type="term" value="C:extracellular region"/>
    <property type="evidence" value="ECO:0007669"/>
    <property type="project" value="InterPro"/>
</dbReference>
<feature type="chain" id="PRO_5032498252" evidence="3">
    <location>
        <begin position="33"/>
        <end position="117"/>
    </location>
</feature>
<keyword evidence="2" id="KW-1015">Disulfide bond</keyword>
<name>A0A843VKZ0_COLES</name>
<protein>
    <submittedName>
        <fullName evidence="4">Uncharacterized protein</fullName>
    </submittedName>
</protein>
<evidence type="ECO:0000256" key="2">
    <source>
        <dbReference type="ARBA" id="ARBA00023157"/>
    </source>
</evidence>
<evidence type="ECO:0000313" key="5">
    <source>
        <dbReference type="Proteomes" id="UP000652761"/>
    </source>
</evidence>
<proteinExistence type="predicted"/>
<keyword evidence="5" id="KW-1185">Reference proteome</keyword>
<comment type="caution">
    <text evidence="4">The sequence shown here is derived from an EMBL/GenBank/DDBJ whole genome shotgun (WGS) entry which is preliminary data.</text>
</comment>
<dbReference type="EMBL" id="NMUH01001652">
    <property type="protein sequence ID" value="MQL94260.1"/>
    <property type="molecule type" value="Genomic_DNA"/>
</dbReference>
<dbReference type="GO" id="GO:0004867">
    <property type="term" value="F:serine-type endopeptidase inhibitor activity"/>
    <property type="evidence" value="ECO:0007669"/>
    <property type="project" value="InterPro"/>
</dbReference>
<dbReference type="Proteomes" id="UP000652761">
    <property type="component" value="Unassembled WGS sequence"/>
</dbReference>
<evidence type="ECO:0000313" key="4">
    <source>
        <dbReference type="EMBL" id="MQL94260.1"/>
    </source>
</evidence>
<evidence type="ECO:0000256" key="1">
    <source>
        <dbReference type="ARBA" id="ARBA00022690"/>
    </source>
</evidence>
<keyword evidence="1" id="KW-0646">Protease inhibitor</keyword>
<evidence type="ECO:0000256" key="3">
    <source>
        <dbReference type="SAM" id="SignalP"/>
    </source>
</evidence>
<keyword evidence="3" id="KW-0732">Signal</keyword>